<dbReference type="RefSeq" id="WP_259427835.1">
    <property type="nucleotide sequence ID" value="NZ_JANWTC010000006.1"/>
</dbReference>
<comment type="subcellular location">
    <subcellularLocation>
        <location evidence="1">Cell membrane</location>
        <topology evidence="1">Multi-pass membrane protein</topology>
    </subcellularLocation>
</comment>
<keyword evidence="2" id="KW-1003">Cell membrane</keyword>
<feature type="transmembrane region" description="Helical" evidence="8">
    <location>
        <begin position="393"/>
        <end position="413"/>
    </location>
</feature>
<dbReference type="Pfam" id="PF09594">
    <property type="entry name" value="GT87"/>
    <property type="match status" value="1"/>
</dbReference>
<dbReference type="EMBL" id="JANWTC010000006">
    <property type="protein sequence ID" value="MCS5479765.1"/>
    <property type="molecule type" value="Genomic_DNA"/>
</dbReference>
<feature type="transmembrane region" description="Helical" evidence="8">
    <location>
        <begin position="310"/>
        <end position="327"/>
    </location>
</feature>
<evidence type="ECO:0000256" key="5">
    <source>
        <dbReference type="ARBA" id="ARBA00022989"/>
    </source>
</evidence>
<feature type="transmembrane region" description="Helical" evidence="8">
    <location>
        <begin position="210"/>
        <end position="228"/>
    </location>
</feature>
<feature type="transmembrane region" description="Helical" evidence="8">
    <location>
        <begin position="73"/>
        <end position="93"/>
    </location>
</feature>
<keyword evidence="10" id="KW-1185">Reference proteome</keyword>
<accession>A0ABT2FY99</accession>
<evidence type="ECO:0000256" key="8">
    <source>
        <dbReference type="SAM" id="Phobius"/>
    </source>
</evidence>
<name>A0ABT2FY99_9CORY</name>
<gene>
    <name evidence="9" type="ORF">NYP18_08845</name>
</gene>
<keyword evidence="4 8" id="KW-0812">Transmembrane</keyword>
<evidence type="ECO:0000256" key="1">
    <source>
        <dbReference type="ARBA" id="ARBA00004651"/>
    </source>
</evidence>
<feature type="transmembrane region" description="Helical" evidence="8">
    <location>
        <begin position="151"/>
        <end position="172"/>
    </location>
</feature>
<evidence type="ECO:0000313" key="9">
    <source>
        <dbReference type="EMBL" id="MCS5479765.1"/>
    </source>
</evidence>
<evidence type="ECO:0000256" key="7">
    <source>
        <dbReference type="ARBA" id="ARBA00024033"/>
    </source>
</evidence>
<evidence type="ECO:0000256" key="6">
    <source>
        <dbReference type="ARBA" id="ARBA00023136"/>
    </source>
</evidence>
<keyword evidence="6 8" id="KW-0472">Membrane</keyword>
<reference evidence="9 10" key="1">
    <citation type="submission" date="2022-08" db="EMBL/GenBank/DDBJ databases">
        <title>YIM 101645 draft genome.</title>
        <authorList>
            <person name="Chen X."/>
        </authorList>
    </citation>
    <scope>NUCLEOTIDE SEQUENCE [LARGE SCALE GENOMIC DNA]</scope>
    <source>
        <strain evidence="9 10">YIM 101645</strain>
    </source>
</reference>
<protein>
    <submittedName>
        <fullName evidence="9">DUF2029 domain-containing protein</fullName>
    </submittedName>
</protein>
<keyword evidence="3" id="KW-0808">Transferase</keyword>
<evidence type="ECO:0000256" key="2">
    <source>
        <dbReference type="ARBA" id="ARBA00022475"/>
    </source>
</evidence>
<proteinExistence type="inferred from homology"/>
<sequence>MSSPDTSLKPANLSLDTILKMVTALGLVAGFGVTGRQLMITDFPVDMIIYREGVRAFLEGREMYSVPMYAGDLALPFIYPPFGALILVPLTVFDAIHHDLAGDIIIMVSSALILICLWFVLRAVTRGSVDKRGLAALTAVTWPAVLLIEPVWLNAGFAQVNVVIMALVVLDLVPRRRFLPQGSLIGIAAAIKITPLAMLLYFLLRRDFRAIITAGVSALVVTGLAALVRWDATVDYFSTVLLGMGTDSEFGVSAVYQSNSSLKGMLMRWWTSDAALDANSTLTNIIWLVFALLTIVLGGWLMIALFRRDMLIDAALVNAVIMLLISPVSWSHHWVWLTLLLPVLAWRCLTVLRAPVTLSALVLLWSVLVLTQPPKWWFGDSVEIHYFNAVDKFLVSDFVWLGIAVLIAWALALRQVPRVPALS</sequence>
<organism evidence="9 10">
    <name type="scientific">Corynebacterium lemuris</name>
    <dbReference type="NCBI Taxonomy" id="1859292"/>
    <lineage>
        <taxon>Bacteria</taxon>
        <taxon>Bacillati</taxon>
        <taxon>Actinomycetota</taxon>
        <taxon>Actinomycetes</taxon>
        <taxon>Mycobacteriales</taxon>
        <taxon>Corynebacteriaceae</taxon>
        <taxon>Corynebacterium</taxon>
    </lineage>
</organism>
<feature type="transmembrane region" description="Helical" evidence="8">
    <location>
        <begin position="184"/>
        <end position="204"/>
    </location>
</feature>
<comment type="similarity">
    <text evidence="7">Belongs to the glycosyltransferase 87 family.</text>
</comment>
<evidence type="ECO:0000256" key="4">
    <source>
        <dbReference type="ARBA" id="ARBA00022692"/>
    </source>
</evidence>
<dbReference type="InterPro" id="IPR018584">
    <property type="entry name" value="GT87"/>
</dbReference>
<evidence type="ECO:0000313" key="10">
    <source>
        <dbReference type="Proteomes" id="UP001205965"/>
    </source>
</evidence>
<comment type="caution">
    <text evidence="9">The sequence shown here is derived from an EMBL/GenBank/DDBJ whole genome shotgun (WGS) entry which is preliminary data.</text>
</comment>
<feature type="transmembrane region" description="Helical" evidence="8">
    <location>
        <begin position="285"/>
        <end position="303"/>
    </location>
</feature>
<feature type="transmembrane region" description="Helical" evidence="8">
    <location>
        <begin position="100"/>
        <end position="121"/>
    </location>
</feature>
<evidence type="ECO:0000256" key="3">
    <source>
        <dbReference type="ARBA" id="ARBA00022679"/>
    </source>
</evidence>
<keyword evidence="5 8" id="KW-1133">Transmembrane helix</keyword>
<dbReference type="Proteomes" id="UP001205965">
    <property type="component" value="Unassembled WGS sequence"/>
</dbReference>
<feature type="transmembrane region" description="Helical" evidence="8">
    <location>
        <begin position="356"/>
        <end position="373"/>
    </location>
</feature>